<dbReference type="InterPro" id="IPR049900">
    <property type="entry name" value="PKS_mFAS_DH"/>
</dbReference>
<evidence type="ECO:0000256" key="6">
    <source>
        <dbReference type="ARBA" id="ARBA00023194"/>
    </source>
</evidence>
<dbReference type="SMART" id="SM01294">
    <property type="entry name" value="PKS_PP_betabranch"/>
    <property type="match status" value="4"/>
</dbReference>
<dbReference type="Pfam" id="PF08659">
    <property type="entry name" value="KR"/>
    <property type="match status" value="4"/>
</dbReference>
<evidence type="ECO:0000256" key="7">
    <source>
        <dbReference type="ARBA" id="ARBA00023268"/>
    </source>
</evidence>
<organism evidence="14 15">
    <name type="scientific">Streptomyces sparsogenes DSM 40356</name>
    <dbReference type="NCBI Taxonomy" id="1331668"/>
    <lineage>
        <taxon>Bacteria</taxon>
        <taxon>Bacillati</taxon>
        <taxon>Actinomycetota</taxon>
        <taxon>Actinomycetes</taxon>
        <taxon>Kitasatosporales</taxon>
        <taxon>Streptomycetaceae</taxon>
        <taxon>Streptomyces</taxon>
    </lineage>
</organism>
<feature type="region of interest" description="N-terminal hotdog fold" evidence="9">
    <location>
        <begin position="930"/>
        <end position="1054"/>
    </location>
</feature>
<dbReference type="InterPro" id="IPR057326">
    <property type="entry name" value="KR_dom"/>
</dbReference>
<dbReference type="Pfam" id="PF00550">
    <property type="entry name" value="PP-binding"/>
    <property type="match status" value="4"/>
</dbReference>
<dbReference type="SUPFAM" id="SSF47336">
    <property type="entry name" value="ACP-like"/>
    <property type="match status" value="4"/>
</dbReference>
<dbReference type="InterPro" id="IPR020806">
    <property type="entry name" value="PKS_PP-bd"/>
</dbReference>
<evidence type="ECO:0000259" key="12">
    <source>
        <dbReference type="PROSITE" id="PS52004"/>
    </source>
</evidence>
<dbReference type="Pfam" id="PF02801">
    <property type="entry name" value="Ketoacyl-synt_C"/>
    <property type="match status" value="4"/>
</dbReference>
<dbReference type="Gene3D" id="3.30.70.3290">
    <property type="match status" value="4"/>
</dbReference>
<dbReference type="EMBL" id="ASQP01000413">
    <property type="protein sequence ID" value="OMI35144.1"/>
    <property type="molecule type" value="Genomic_DNA"/>
</dbReference>
<dbReference type="CDD" id="cd08952">
    <property type="entry name" value="KR_1_SDR_x"/>
    <property type="match status" value="2"/>
</dbReference>
<dbReference type="SMART" id="SM00827">
    <property type="entry name" value="PKS_AT"/>
    <property type="match status" value="4"/>
</dbReference>
<dbReference type="InterPro" id="IPR014043">
    <property type="entry name" value="Acyl_transferase_dom"/>
</dbReference>
<dbReference type="InterPro" id="IPR049552">
    <property type="entry name" value="PKS_DH_N"/>
</dbReference>
<dbReference type="PROSITE" id="PS52019">
    <property type="entry name" value="PKS_MFAS_DH"/>
    <property type="match status" value="1"/>
</dbReference>
<dbReference type="InterPro" id="IPR018201">
    <property type="entry name" value="Ketoacyl_synth_AS"/>
</dbReference>
<feature type="region of interest" description="Disordered" evidence="10">
    <location>
        <begin position="1786"/>
        <end position="1805"/>
    </location>
</feature>
<dbReference type="PANTHER" id="PTHR43775">
    <property type="entry name" value="FATTY ACID SYNTHASE"/>
    <property type="match status" value="1"/>
</dbReference>
<comment type="cofactor">
    <cofactor evidence="1">
        <name>pantetheine 4'-phosphate</name>
        <dbReference type="ChEBI" id="CHEBI:47942"/>
    </cofactor>
</comment>
<dbReference type="InterPro" id="IPR049551">
    <property type="entry name" value="PKS_DH_C"/>
</dbReference>
<comment type="caution">
    <text evidence="14">The sequence shown here is derived from an EMBL/GenBank/DDBJ whole genome shotgun (WGS) entry which is preliminary data.</text>
</comment>
<dbReference type="Pfam" id="PF00109">
    <property type="entry name" value="ketoacyl-synt"/>
    <property type="match status" value="4"/>
</dbReference>
<dbReference type="Proteomes" id="UP000186168">
    <property type="component" value="Unassembled WGS sequence"/>
</dbReference>
<comment type="pathway">
    <text evidence="2">Antibiotic biosynthesis.</text>
</comment>
<dbReference type="InterPro" id="IPR009081">
    <property type="entry name" value="PP-bd_ACP"/>
</dbReference>
<dbReference type="GO" id="GO:0004312">
    <property type="term" value="F:fatty acid synthase activity"/>
    <property type="evidence" value="ECO:0007669"/>
    <property type="project" value="TreeGrafter"/>
</dbReference>
<dbReference type="Gene3D" id="1.10.1200.10">
    <property type="entry name" value="ACP-like"/>
    <property type="match status" value="4"/>
</dbReference>
<feature type="compositionally biased region" description="Low complexity" evidence="10">
    <location>
        <begin position="1790"/>
        <end position="1805"/>
    </location>
</feature>
<evidence type="ECO:0000256" key="3">
    <source>
        <dbReference type="ARBA" id="ARBA00022450"/>
    </source>
</evidence>
<keyword evidence="6" id="KW-0045">Antibiotic biosynthesis</keyword>
<feature type="active site" description="Proton acceptor; for dehydratase activity" evidence="9">
    <location>
        <position position="962"/>
    </location>
</feature>
<evidence type="ECO:0000259" key="13">
    <source>
        <dbReference type="PROSITE" id="PS52019"/>
    </source>
</evidence>
<dbReference type="InterPro" id="IPR020807">
    <property type="entry name" value="PKS_DH"/>
</dbReference>
<evidence type="ECO:0000313" key="14">
    <source>
        <dbReference type="EMBL" id="OMI35144.1"/>
    </source>
</evidence>
<dbReference type="CDD" id="cd00833">
    <property type="entry name" value="PKS"/>
    <property type="match status" value="4"/>
</dbReference>
<feature type="region of interest" description="Disordered" evidence="10">
    <location>
        <begin position="1029"/>
        <end position="1069"/>
    </location>
</feature>
<dbReference type="PROSITE" id="PS00606">
    <property type="entry name" value="KS3_1"/>
    <property type="match status" value="4"/>
</dbReference>
<dbReference type="GO" id="GO:0004315">
    <property type="term" value="F:3-oxoacyl-[acyl-carrier-protein] synthase activity"/>
    <property type="evidence" value="ECO:0007669"/>
    <property type="project" value="InterPro"/>
</dbReference>
<dbReference type="Gene3D" id="3.10.129.110">
    <property type="entry name" value="Polyketide synthase dehydratase"/>
    <property type="match status" value="1"/>
</dbReference>
<dbReference type="PROSITE" id="PS00012">
    <property type="entry name" value="PHOSPHOPANTETHEINE"/>
    <property type="match status" value="3"/>
</dbReference>
<feature type="compositionally biased region" description="Gly residues" evidence="10">
    <location>
        <begin position="5764"/>
        <end position="5778"/>
    </location>
</feature>
<dbReference type="Gene3D" id="3.40.47.10">
    <property type="match status" value="4"/>
</dbReference>
<dbReference type="Gene3D" id="6.10.140.1830">
    <property type="match status" value="2"/>
</dbReference>
<dbReference type="RefSeq" id="WP_076971816.1">
    <property type="nucleotide sequence ID" value="NZ_ASQP01000413.1"/>
</dbReference>
<dbReference type="InterPro" id="IPR041618">
    <property type="entry name" value="PKS_DE"/>
</dbReference>
<evidence type="ECO:0000256" key="1">
    <source>
        <dbReference type="ARBA" id="ARBA00001957"/>
    </source>
</evidence>
<dbReference type="InterPro" id="IPR016039">
    <property type="entry name" value="Thiolase-like"/>
</dbReference>
<keyword evidence="4" id="KW-0597">Phosphoprotein</keyword>
<dbReference type="SMART" id="SM00823">
    <property type="entry name" value="PKS_PP"/>
    <property type="match status" value="4"/>
</dbReference>
<gene>
    <name evidence="14" type="ORF">SPAR_32921</name>
</gene>
<dbReference type="FunFam" id="1.10.1200.10:FF:000007">
    <property type="entry name" value="Probable polyketide synthase pks17"/>
    <property type="match status" value="2"/>
</dbReference>
<dbReference type="FunFam" id="3.40.366.10:FF:000002">
    <property type="entry name" value="Probable polyketide synthase 2"/>
    <property type="match status" value="4"/>
</dbReference>
<dbReference type="InterPro" id="IPR020841">
    <property type="entry name" value="PKS_Beta-ketoAc_synthase_dom"/>
</dbReference>
<dbReference type="InterPro" id="IPR032821">
    <property type="entry name" value="PKS_assoc"/>
</dbReference>
<dbReference type="InterPro" id="IPR042104">
    <property type="entry name" value="PKS_dehydratase_sf"/>
</dbReference>
<sequence>MANEEKLLENLKWATAELHRTRRRLRETEEQKTEPIAIVSMSCRLPGGVRSPEDLWRLVASGADVVGPFPTDRGWDPEDLYDPDPERTGKSYAREGGFLEDASRFDADFFGISPREALSMDPQQRLLLESAWEVLERAGIRPESLRGSRTGVFVGLMYHDYGSGVAGASKELEGLLGNGSAGSIASGRVAYTFGFEGPAVTVDTACSSSLVSLHLAAQSLRSGECSLALAGGVTVMATPGTFVEFSRQRGLAPDGRCKAFSADADGTGWAEGVGLLALERLSDARRNGHRILAVLRGSAINQDGASSRLTAPNGLAQERLIREALANAGISAAEVDVVEAHGTGTRLGDPIEAQALLATYGREHTEDRPLWLGSLKSNMGHAQAAAGVAGVIKMVMALGRGELPRTLHAERPSGEVDWSAGAVSLLTEHRAWPEVERPRRAGVSSFGASGTNAHVILEQAPESQEADRSGPVPVRGAVPWLVSGRGEAGLRGQAARLGEWLSSESDIDMAAVGHALATRRAGLDSRAAVVAADREGFLAALGALASGGPAAGVVRGSAVPGADRVVFVFPGQGAQWVRMGLELAGTSEVFAARLAECEEALSEFVPWSLREVLADEEALSRVDVVQPALWAVMVSLAAWWQHHGIEPAAVVGHSQGEIAAACVAGALSVRDAARVVALRSRALLSLAGEGGMASIAAGAEQVAGLIEAWSGRVSVAAVNGPTTTVISGDRDALAQVIAGCEGQGVRARWIAVDYASHSAHVESVRDQLLQDLAPVSPRAGEIPIWSTVDEKVIDGSGMDADYWYRNLRQPVRFAPVIGAALQAGHGAFVEVSPHPVITTSIQETTEVGNTRAVVTGSFRRDHGTHHQLMLSLAELAVHGTPVDWDTVYRAPHHPWIDLPTYAFQGERYWVKRAAGDTPDLHGAGLGSAHHPLLGAVVTLADGEGVVLTGRLSLSNQPWLKDHAVRGLVLLPGAAFTDLAVRAGDHVGCSQVAELTLQAPLPLPEHGSVRIQVVVGAGEGDRRPVDIYAQAEDDGDDGPWTRHATGSLVPAAPPARLAGDTATADWPPRDAEPLPVAGFYERCADQGYEYGPAFQGLRAAWRRGRELFAEAVLPQDVEVEGYGLHPALLDAALHPVVLAGLQDDPEALGDEIKLPFSWQGVTVHTAGATAVRARLNVADDGDQVVVALTTPEEEPVAEVRGLRSRPVTADRLRTARGRKRSLFRVEWTPSALATAPAPEESAAGRTALLGLDPHELSPELAGAPAGTDTYANIAELTAAVAAGRQVPEVVFAPCPSPGTETAYADTAAAVREVLARMAELLGWWAGNEHFAASRLVVLTRRAVTVSSEETPDLVQAPVWGLLRAAQSEHPGRFLAVDLDGQPASWSTLRRVADGTEPQLALRAGTVYAPRLLPGRLREDAPAAFGPDSTVLVTGASGTLGRIVARHLVAAHGVRRLVLLSRRGLAAPGAEEFAAELTELGAQIDTVPGDAADRDALTRVLGHWPVSAVVHTAGAVEDAVIESLTPGHFDRVLRPKLDAALLLDELTRDRELSAFVLFSSASGVLGGAGQGNYAAANAFLDAFAQWRTAQGRPTLSLAWGFWAERSDLTAHLTERDLARLARMGMVPISTDTALELFDTALAAADPLAVTASIDPGALRALNTGDIPAMLSRLLPAPRRNAVRAGAEEREGAGAAGELARQLAGRDADERRHALLNAVRAETAAILGHDSPRTIEATRPFKELGFDSLTGTQLRNRLNAITGLRLPATLVFDHPNPEELARWLDTQLTGGHAPAPATASRPATPASTTLADDPVVIVGMSCRYPGGVRSPEDLWRLVASDADVVGPFPTDRGWDPEDLYDPEPGVPGKSYAAEGGFLYEAGGFDPDFFGISPREALSMDPQQRLLLESAWEVLERAGIRPESLRGSRTGVFVGLMYHDYGSGVAGASKELEGLLGNGSAGSFTSGRVAYTFGFEGPAVTVDTACSSSLVSLHLAAQSLRSGECSLALAGGVTVMATPGTFVEFSRQRGLAPDGRCKAFSADADGTGWAEGVGLLALERLSDARRNGHRVLAVVRGSAVNQDGASNGFTAPSGPSQQRVIRQALANAGLTAADVDAVEAHGTGTRLGDPIEAQALLATYGQEHTEDRPLWLGSLKSNMGHAQAAAGVAGVIKMVMALRQGELPRTLHIDRPSTEVDWSAGAVSLLTEHTPWPEVERPRRAGVSSFGASGTNAHVILEQAPESQEADRSGPVPVRGAVPWLVSGRGEGGVRRQAGRLREWLSTESDIDTAAIGHALATRRAGLDTRAAVVAADREGFLAGLAAIAVGDPAPGVLNGTVVPGADRVVFVFPGQGAQWVRMGLELAGTSEVFAARLAECEEALSDFVPWSLREVLADEEALSRVDVVQPALWAVMVSLAAWWQHHGIQPAAVVGHSQGEIAAACVAGALSVRDAARVVALRSRALLSLAGEGGMASIAAGADQVAGLIETWSGRVSIAAVNGPTTTVISGDRDALSQVIAGCEGQGVRARWIAVDYASHGAHVESVRDQLLQDLAPVRPRAGDIPIWSTVDEELVDGSGMDAEYWYRNLRQPVRFAPVVTAALEAGYGAFVEVSPHPVITTSIQETSEALDIPAVVTGSLRRDQGGSGQLTLSLAELAAHGTPVDWDTVCHAPHHPWIDLPTYAFHHQRYWPPTEPATPSIGSAFTEGGSEVDERLWQLLDSGDVSELAETLGLDTEAGEPSLDTVLPALAAWRQEQRDRATADSWRYRIVWAPVVADGPTALSGRWLVVAPHDRLDHPLVHLCTRALTTHGADAVPVPIDGLTSEPNQPVAGVLSLLALAPDSLPATTQLLRDLDRHHGSAPLWLLTHNAVTTAPGDPAPDPHQAALWGLGGVIAQEHPHRWGGMIDLPETPDDRSASRLAIALAGGTDEDQLAIRGAGLSARRLVRASAGSHPARTWTPHGTVLITGGTGALGGHAARWLARRGAPHLLLTSRQGGSAPGADELVAELAGLGTQVTVAACDVSDREALRALLDRIPAEHPLTAVVHTAAVLDDGMADSLTPERFDRVLGPKAGAAVNLDLLTREHDLSAFVLFSSAAGTLGSPGQGNYAAANAFLDALAQQRRAAGLPATSVAWGAWAGHGLADRPGRGDRLRRSGFPGMRPELALAVLQRALDDDETFLAVADIDWETFVSRAGDRPGRLLAELPEVRRAMERRDTSRPADGTADGTAGLRQRLAGLPGAEQDEVLLGLVRAAAAGTLGHAEAAAIDPKRAFKTFGFDSLTAVEFRNRLSTAVGLRLPATLVFDYPTPDALARHLRGELVGGVGVESGLGVVRPGVGGVGDDPVVIVGMSCRYPGGVRGPEGLWDVVAGGVDAVGPFPDDRGWDLGGLLGVGGGGGLSSARSGGFLYDVPLFDGGFFGVSPREAVAMDPQQRLLLEAAWEVFERAGIDPQSLRGSDTGVFAGTNGQDYATLVMDAPEGAAGGMLTGNAASVVSGRVAYTFGFEGPAVTVDTACSSSLVALHLAAQSLRSGECSLALAGGVSVMATPRAFEEFSRQGGLAPDGRCKAFSADADGTGWAEGVGLLLLERLSDARRNGHRVLAVVRGSAVNQDGASNGLTAPNGPSQQRVIRQALANAGLTAADVDAVEAHGTGTRLGDPIEAQALLATYGQEHTEDRPVWLGSVKSNIGHTQAAAGAAGVIKMVMALRHGELPRTLHIDRPSAEVDWSAGAVSLLTEPRPWPGVDRPRRAGVSSFGVSGTNAHVILEQPPAPPADPKATGPELGADAGPVPWLVSGRGPAGVRGQAARLREWLAAHESIDAVDLAGVGHALATRRAGLDTRAAVVAADREGFLAGLEAIAAGDPASGVVRATAAADAPQLAFVFPGQGAQRPGMGRELHRHHPAFAEAFDAACAAVDRELSDSLPHPLRQVLWAESGSEEAQLLDQTVYAQTGLFAFEVGLYRLVESWGVRPRFLVGHSVGEIAAAHVAGALSLEDAARMVAARGRLMQDLPAEGAMVAVQATAEEARELPAEYRDSIAVAAVNGPDSVVFSGDEAAVDRLAQTWRERGRRVKRLRVSHAFHSPLMAPMTGAFADVLADVSFREPELPVVSTVTGSTVSGEWQDSGYWVDQVRSTVRFADAIATAAASGATGFVELGPDTVLSGMVEQTVAAHRPGAPGPVLSVGMQRHDRPQTGTLVTGLARLAVHGVTVDWNAVYGSAAARWDGWHDLPTYAFQGRRYWVAAPDTGTGAQPMGVGAPAGPATEHAAEHATEHTVESAAEAGAEATERLLARLSPLSSVEQERHLTRLIRATAAEVLHYPEAEVEVDRAFQDLGFSSVTAVELRDRLAEATGLLLPPSLAFDQPTITALARHLRGELVGGVGVESGLGVVRPGVGGVGDDPVVIVGMSCRYPGGVRGPEGLWDVVAGGVDAVGPFPDDRGWDLGGLLGVGGGGGLSSARSGGFLYDVPLFDGGFFGVSPREAVAMDPQQRLLLEAAWEVFERAGIDPQSLRGSDTGVFAGTNGQDYATLVMDAPEGAVGGMLTGNAASVVSGRVAYTFGFEGPAVTVDTACSSSLVALHLAAQSLRSGECSLALAGGVAVMSTAGAFVEFSRQQGLSPDGRCKAFSADADGTGWAEGVGLLLLERLSDARRNGHRVLAVVRGSAVNQDGASNGLTAPNGPSQQRVIRQALANAGLTAADVDAVEAHGTGTRLGDPIEAQALLATYGQGRAEGRPLWLGSLKSNIGHAQAASGVAGVIKTVMALRHGELPRTLHIGRPSTEVDWSAGAVSLLTEPRPWPEADRPRRAAVSSFGMSGTNAHVILEQAQEPPQADRPEGTPLQGAVPWLVSGRGEAGLRGQAARLRGWLSTFRDLDVTAVGHALATRRAGLDSRAAVVAADREGFLAGLGALASGGPAVGVVRGSAVPGADRVVFVFPGQGAQWVRMGLELAGSSEVFAARLAECEEALSEFVSWSLREVLADEAALSRVDVVQPALWAVMVSLAAWWQHHGIEPAAVVGHSQGEIAAACVAGALSVRDAARVVALRSRALLSLAGEGGMASIAAGADRVAGLIEAWSGRVSIATVNGPATTVISGDRDALSEVIAGCEEQGLRARWIAVDYASHSPHVDGVRDQLLEALAPVSPRAGEIPIWSTVDEELVDGSEMDAEYWYRNLRQPVRFAPVIGAALEAGYGAFVEVSPHPVITTSIQETTEALHIPAVVTGSLRRDQGDSDQLTLSLAELAVHGTPVDWDTVCHAPHHPWVDLPTYAFQHQRYWPQPMSPEAMPTHPGGAREDADARLWEMLESGDLPGLAGALGLEGTADIETLKPMVSALVSWRRAQRQKAEADSWYYRVVWAPVVADGPVGLSGRWLVAAPHDRLDHPVVQLCTRALTAHGAETVSLPITDLGSPGVRRQLQDTLHGLTSPPNQPVTGVLSLLALTRGTDPLAATSHLLRALDEHHVSTPVWLITHNAVSTAPGDPAPDPRQAALWGLAQNLGIEGAPGRGGVIDLPAGARSSAAAALARVLTEGTGADQTAVRDSGVFARRLAAAPRRDGGSPELDGTTLIVGGAGPAAEPMVRWLASRGAEHLLVVVPEGEEPDAVRSRAAVDAAGAEVTVFSCDLADRAALAEVLAKVPGERPLRRVLCFVPVAAADTGGRPAGSPPPEGTAGRGLPGPDEPTHALTAPARHLDALTRDMDLRSFVVCVPFAGFLGVPDHGWQAPAAAALDALVERRRAHGRAASLLALGPWAESADGTGADGTGADVPGADGPGAEGPGVEGPGVDGFGSVLGGWQRPLPRRLAGTVLERALLEGDGESLAFADVQWGAVADYLAERPSTALFDGIPQIRDRRASAMGNGRGEQGIVRTIRPERLAALSDEGRYDLLLGAVREQLAAVLGHGGPDSIGPKDGLRELGLESVTAVELRRRLAVVTGLTLPATVAFDFPTPAALAEHLVKELLRS</sequence>
<keyword evidence="5" id="KW-0808">Transferase</keyword>
<feature type="compositionally biased region" description="Low complexity" evidence="10">
    <location>
        <begin position="5748"/>
        <end position="5763"/>
    </location>
</feature>
<dbReference type="InterPro" id="IPR015083">
    <property type="entry name" value="NorB/c/GfsB-D-like_docking"/>
</dbReference>
<dbReference type="Pfam" id="PF00698">
    <property type="entry name" value="Acyl_transf_1"/>
    <property type="match status" value="4"/>
</dbReference>
<evidence type="ECO:0000256" key="2">
    <source>
        <dbReference type="ARBA" id="ARBA00004792"/>
    </source>
</evidence>
<feature type="region of interest" description="Disordered" evidence="10">
    <location>
        <begin position="5748"/>
        <end position="5778"/>
    </location>
</feature>
<keyword evidence="8" id="KW-0012">Acyltransferase</keyword>
<reference evidence="14 15" key="1">
    <citation type="submission" date="2013-05" db="EMBL/GenBank/DDBJ databases">
        <title>Genome sequence of Streptomyces sparsogenes DSM 40356.</title>
        <authorList>
            <person name="Coyne S."/>
            <person name="Seebeck F.P."/>
        </authorList>
    </citation>
    <scope>NUCLEOTIDE SEQUENCE [LARGE SCALE GENOMIC DNA]</scope>
    <source>
        <strain evidence="14 15">DSM 40356</strain>
    </source>
</reference>
<feature type="region of interest" description="Disordered" evidence="10">
    <location>
        <begin position="5650"/>
        <end position="5678"/>
    </location>
</feature>
<dbReference type="NCBIfam" id="NF045894">
    <property type="entry name" value="PKS_plus_SDR"/>
    <property type="match status" value="2"/>
</dbReference>
<evidence type="ECO:0000259" key="11">
    <source>
        <dbReference type="PROSITE" id="PS50075"/>
    </source>
</evidence>
<dbReference type="Pfam" id="PF21089">
    <property type="entry name" value="PKS_DH_N"/>
    <property type="match status" value="1"/>
</dbReference>
<accession>A0A1R1S9X4</accession>
<dbReference type="InterPro" id="IPR001227">
    <property type="entry name" value="Ac_transferase_dom_sf"/>
</dbReference>
<feature type="domain" description="Ketosynthase family 3 (KS3)" evidence="12">
    <location>
        <begin position="1809"/>
        <end position="2235"/>
    </location>
</feature>
<dbReference type="InterPro" id="IPR014030">
    <property type="entry name" value="Ketoacyl_synth_N"/>
</dbReference>
<dbReference type="InterPro" id="IPR016036">
    <property type="entry name" value="Malonyl_transacylase_ACP-bd"/>
</dbReference>
<feature type="domain" description="Carrier" evidence="11">
    <location>
        <begin position="5878"/>
        <end position="5953"/>
    </location>
</feature>
<dbReference type="GO" id="GO:0006633">
    <property type="term" value="P:fatty acid biosynthetic process"/>
    <property type="evidence" value="ECO:0007669"/>
    <property type="project" value="InterPro"/>
</dbReference>
<dbReference type="InterPro" id="IPR006162">
    <property type="entry name" value="Ppantetheine_attach_site"/>
</dbReference>
<dbReference type="InterPro" id="IPR016035">
    <property type="entry name" value="Acyl_Trfase/lysoPLipase"/>
</dbReference>
<feature type="domain" description="Carrier" evidence="11">
    <location>
        <begin position="4296"/>
        <end position="4373"/>
    </location>
</feature>
<dbReference type="GO" id="GO:0033068">
    <property type="term" value="P:macrolide biosynthetic process"/>
    <property type="evidence" value="ECO:0007669"/>
    <property type="project" value="UniProtKB-ARBA"/>
</dbReference>
<proteinExistence type="predicted"/>
<feature type="domain" description="Carrier" evidence="11">
    <location>
        <begin position="3241"/>
        <end position="3316"/>
    </location>
</feature>
<dbReference type="Pfam" id="PF14765">
    <property type="entry name" value="PS-DH"/>
    <property type="match status" value="1"/>
</dbReference>
<dbReference type="InterPro" id="IPR055123">
    <property type="entry name" value="SpnB-like_Rossmann"/>
</dbReference>
<evidence type="ECO:0000313" key="15">
    <source>
        <dbReference type="Proteomes" id="UP000186168"/>
    </source>
</evidence>
<dbReference type="FunFam" id="3.40.47.10:FF:000019">
    <property type="entry name" value="Polyketide synthase type I"/>
    <property type="match status" value="4"/>
</dbReference>
<evidence type="ECO:0000256" key="5">
    <source>
        <dbReference type="ARBA" id="ARBA00022679"/>
    </source>
</evidence>
<dbReference type="SUPFAM" id="SSF51735">
    <property type="entry name" value="NAD(P)-binding Rossmann-fold domains"/>
    <property type="match status" value="6"/>
</dbReference>
<dbReference type="Gene3D" id="3.40.50.720">
    <property type="entry name" value="NAD(P)-binding Rossmann-like Domain"/>
    <property type="match status" value="3"/>
</dbReference>
<evidence type="ECO:0000256" key="10">
    <source>
        <dbReference type="SAM" id="MobiDB-lite"/>
    </source>
</evidence>
<dbReference type="CDD" id="cd08956">
    <property type="entry name" value="KR_3_FAS_SDR_x"/>
    <property type="match status" value="1"/>
</dbReference>
<evidence type="ECO:0000256" key="9">
    <source>
        <dbReference type="PROSITE-ProRule" id="PRU01363"/>
    </source>
</evidence>
<feature type="domain" description="Carrier" evidence="11">
    <location>
        <begin position="1707"/>
        <end position="1785"/>
    </location>
</feature>
<feature type="region of interest" description="C-terminal hotdog fold" evidence="9">
    <location>
        <begin position="1070"/>
        <end position="1212"/>
    </location>
</feature>
<dbReference type="SUPFAM" id="SSF52151">
    <property type="entry name" value="FabD/lysophospholipase-like"/>
    <property type="match status" value="4"/>
</dbReference>
<keyword evidence="15" id="KW-1185">Reference proteome</keyword>
<feature type="domain" description="Ketosynthase family 3 (KS3)" evidence="12">
    <location>
        <begin position="33"/>
        <end position="459"/>
    </location>
</feature>
<dbReference type="InterPro" id="IPR036736">
    <property type="entry name" value="ACP-like_sf"/>
</dbReference>
<dbReference type="PROSITE" id="PS50075">
    <property type="entry name" value="CARRIER"/>
    <property type="match status" value="4"/>
</dbReference>
<feature type="domain" description="Ketosynthase family 3 (KS3)" evidence="12">
    <location>
        <begin position="3338"/>
        <end position="3763"/>
    </location>
</feature>
<feature type="active site" description="Proton donor; for dehydratase activity" evidence="9">
    <location>
        <position position="1129"/>
    </location>
</feature>
<dbReference type="GO" id="GO:0031177">
    <property type="term" value="F:phosphopantetheine binding"/>
    <property type="evidence" value="ECO:0007669"/>
    <property type="project" value="InterPro"/>
</dbReference>
<dbReference type="InterPro" id="IPR050091">
    <property type="entry name" value="PKS_NRPS_Biosynth_Enz"/>
</dbReference>
<feature type="domain" description="Ketosynthase family 3 (KS3)" evidence="12">
    <location>
        <begin position="4395"/>
        <end position="4820"/>
    </location>
</feature>
<dbReference type="InterPro" id="IPR013968">
    <property type="entry name" value="PKS_KR"/>
</dbReference>
<dbReference type="SUPFAM" id="SSF53901">
    <property type="entry name" value="Thiolase-like"/>
    <property type="match status" value="4"/>
</dbReference>
<dbReference type="PROSITE" id="PS52004">
    <property type="entry name" value="KS3_2"/>
    <property type="match status" value="4"/>
</dbReference>
<protein>
    <submittedName>
        <fullName evidence="14">Beta-ketoacyl synthase</fullName>
    </submittedName>
</protein>
<dbReference type="Gene3D" id="3.40.366.10">
    <property type="entry name" value="Malonyl-Coenzyme A Acyl Carrier Protein, domain 2"/>
    <property type="match status" value="4"/>
</dbReference>
<feature type="domain" description="PKS/mFAS DH" evidence="13">
    <location>
        <begin position="930"/>
        <end position="1212"/>
    </location>
</feature>
<evidence type="ECO:0000256" key="8">
    <source>
        <dbReference type="ARBA" id="ARBA00023315"/>
    </source>
</evidence>
<keyword evidence="7" id="KW-0511">Multifunctional enzyme</keyword>
<dbReference type="SMART" id="SM00826">
    <property type="entry name" value="PKS_DH"/>
    <property type="match status" value="1"/>
</dbReference>
<dbReference type="PANTHER" id="PTHR43775:SF51">
    <property type="entry name" value="INACTIVE PHENOLPHTHIOCEROL SYNTHESIS POLYKETIDE SYNTHASE TYPE I PKS1-RELATED"/>
    <property type="match status" value="1"/>
</dbReference>
<keyword evidence="3" id="KW-0596">Phosphopantetheine</keyword>
<evidence type="ECO:0000256" key="4">
    <source>
        <dbReference type="ARBA" id="ARBA00022553"/>
    </source>
</evidence>
<dbReference type="InterPro" id="IPR036291">
    <property type="entry name" value="NAD(P)-bd_dom_sf"/>
</dbReference>
<dbReference type="SMART" id="SM00822">
    <property type="entry name" value="PKS_KR"/>
    <property type="match status" value="3"/>
</dbReference>
<dbReference type="InterPro" id="IPR014031">
    <property type="entry name" value="Ketoacyl_synth_C"/>
</dbReference>
<name>A0A1R1S9X4_9ACTN</name>
<dbReference type="Pfam" id="PF08990">
    <property type="entry name" value="Docking"/>
    <property type="match status" value="1"/>
</dbReference>
<dbReference type="SUPFAM" id="SSF55048">
    <property type="entry name" value="Probable ACP-binding domain of malonyl-CoA ACP transacylase"/>
    <property type="match status" value="4"/>
</dbReference>
<dbReference type="SMART" id="SM00825">
    <property type="entry name" value="PKS_KS"/>
    <property type="match status" value="4"/>
</dbReference>
<dbReference type="Pfam" id="PF16197">
    <property type="entry name" value="KAsynt_C_assoc"/>
    <property type="match status" value="4"/>
</dbReference>
<dbReference type="Pfam" id="PF18369">
    <property type="entry name" value="PKS_DE"/>
    <property type="match status" value="2"/>
</dbReference>
<dbReference type="Pfam" id="PF22953">
    <property type="entry name" value="SpnB_Rossmann"/>
    <property type="match status" value="1"/>
</dbReference>